<keyword evidence="4" id="KW-1185">Reference proteome</keyword>
<dbReference type="VEuPathDB" id="VectorBase:CPIJ012555"/>
<evidence type="ECO:0000313" key="2">
    <source>
        <dbReference type="EMBL" id="EDS37315.1"/>
    </source>
</evidence>
<dbReference type="OrthoDB" id="6512497at2759"/>
<evidence type="ECO:0000259" key="1">
    <source>
        <dbReference type="Pfam" id="PF16013"/>
    </source>
</evidence>
<gene>
    <name evidence="3" type="primary">6045230</name>
    <name evidence="2" type="ORF">CpipJ_CPIJ012555</name>
</gene>
<reference evidence="3" key="2">
    <citation type="submission" date="2021-02" db="UniProtKB">
        <authorList>
            <consortium name="EnsemblMetazoa"/>
        </authorList>
    </citation>
    <scope>IDENTIFICATION</scope>
    <source>
        <strain evidence="3">JHB</strain>
    </source>
</reference>
<dbReference type="VEuPathDB" id="VectorBase:CQUJHB006746"/>
<dbReference type="InterPro" id="IPR031962">
    <property type="entry name" value="DUF4781"/>
</dbReference>
<evidence type="ECO:0000313" key="3">
    <source>
        <dbReference type="EnsemblMetazoa" id="CPIJ012555-PA"/>
    </source>
</evidence>
<proteinExistence type="predicted"/>
<feature type="domain" description="DUF4781" evidence="1">
    <location>
        <begin position="8"/>
        <end position="61"/>
    </location>
</feature>
<organism>
    <name type="scientific">Culex quinquefasciatus</name>
    <name type="common">Southern house mosquito</name>
    <name type="synonym">Culex pungens</name>
    <dbReference type="NCBI Taxonomy" id="7176"/>
    <lineage>
        <taxon>Eukaryota</taxon>
        <taxon>Metazoa</taxon>
        <taxon>Ecdysozoa</taxon>
        <taxon>Arthropoda</taxon>
        <taxon>Hexapoda</taxon>
        <taxon>Insecta</taxon>
        <taxon>Pterygota</taxon>
        <taxon>Neoptera</taxon>
        <taxon>Endopterygota</taxon>
        <taxon>Diptera</taxon>
        <taxon>Nematocera</taxon>
        <taxon>Culicoidea</taxon>
        <taxon>Culicidae</taxon>
        <taxon>Culicinae</taxon>
        <taxon>Culicini</taxon>
        <taxon>Culex</taxon>
        <taxon>Culex</taxon>
    </lineage>
</organism>
<reference evidence="2" key="1">
    <citation type="submission" date="2007-03" db="EMBL/GenBank/DDBJ databases">
        <title>Annotation of Culex pipiens quinquefasciatus.</title>
        <authorList>
            <consortium name="The Broad Institute Genome Sequencing Platform"/>
            <person name="Atkinson P.W."/>
            <person name="Hemingway J."/>
            <person name="Christensen B.M."/>
            <person name="Higgs S."/>
            <person name="Kodira C."/>
            <person name="Hannick L."/>
            <person name="Megy K."/>
            <person name="O'Leary S."/>
            <person name="Pearson M."/>
            <person name="Haas B.J."/>
            <person name="Mauceli E."/>
            <person name="Wortman J.R."/>
            <person name="Lee N.H."/>
            <person name="Guigo R."/>
            <person name="Stanke M."/>
            <person name="Alvarado L."/>
            <person name="Amedeo P."/>
            <person name="Antoine C.H."/>
            <person name="Arensburger P."/>
            <person name="Bidwell S.L."/>
            <person name="Crawford M."/>
            <person name="Camaro F."/>
            <person name="Devon K."/>
            <person name="Engels R."/>
            <person name="Hammond M."/>
            <person name="Howarth C."/>
            <person name="Koehrsen M."/>
            <person name="Lawson D."/>
            <person name="Montgomery P."/>
            <person name="Nene V."/>
            <person name="Nusbaum C."/>
            <person name="Puiu D."/>
            <person name="Romero-Severson J."/>
            <person name="Severson D.W."/>
            <person name="Shumway M."/>
            <person name="Sisk P."/>
            <person name="Stolte C."/>
            <person name="Zeng Q."/>
            <person name="Eisenstadt E."/>
            <person name="Fraser-Liggett C."/>
            <person name="Strausberg R."/>
            <person name="Galagan J."/>
            <person name="Birren B."/>
            <person name="Collins F.H."/>
        </authorList>
    </citation>
    <scope>NUCLEOTIDE SEQUENCE [LARGE SCALE GENOMIC DNA]</scope>
    <source>
        <strain evidence="2">JHB</strain>
    </source>
</reference>
<dbReference type="EnsemblMetazoa" id="CPIJ012555-RA">
    <property type="protein sequence ID" value="CPIJ012555-PA"/>
    <property type="gene ID" value="CPIJ012555"/>
</dbReference>
<dbReference type="EMBL" id="DS232202">
    <property type="protein sequence ID" value="EDS37315.1"/>
    <property type="molecule type" value="Genomic_DNA"/>
</dbReference>
<evidence type="ECO:0000313" key="4">
    <source>
        <dbReference type="Proteomes" id="UP000002320"/>
    </source>
</evidence>
<dbReference type="InParanoid" id="B0WZ01"/>
<dbReference type="HOGENOM" id="CLU_869468_0_0_1"/>
<name>B0WZ01_CULQU</name>
<accession>B0WZ01</accession>
<sequence length="320" mass="35434">MATVGFFYPNMATSTYFAIRGIHQLCDAHQHGRSINPANDYEAMVNWIQIISNVVYIGSVGLQCSNLLGATLPYANAQAYTNVIATTAKTLLKPIEWNTLTPGEQVSCCAALCFAYHEVFSLDNFNRLVEKVRLDALCETFANFTKSDFNKALFLQMLNSNSAHVLSLLNIASDWIKNKVEVTLTSDLMTITILGYPIPLANILKLDESDLSRMMEILRGIGEVAFEDFLAMVRAYGIIAVIRLMHQRSTELGGNFLLAYNQTLAVTNAFRQVRPDAIADIDVVNCELILRTGQRYTINSAIEKFGDDPGSRSALQGLVV</sequence>
<dbReference type="AlphaFoldDB" id="B0WZ01"/>
<dbReference type="Pfam" id="PF16013">
    <property type="entry name" value="DUF4781"/>
    <property type="match status" value="1"/>
</dbReference>
<dbReference type="KEGG" id="cqu:CpipJ_CPIJ012555"/>
<dbReference type="Proteomes" id="UP000002320">
    <property type="component" value="Unassembled WGS sequence"/>
</dbReference>
<dbReference type="STRING" id="7176.B0WZ01"/>
<protein>
    <recommendedName>
        <fullName evidence="1">DUF4781 domain-containing protein</fullName>
    </recommendedName>
</protein>